<dbReference type="PANTHER" id="PTHR43767:SF1">
    <property type="entry name" value="NONRIBOSOMAL PEPTIDE SYNTHASE PES1 (EUROFUNG)-RELATED"/>
    <property type="match status" value="1"/>
</dbReference>
<name>A0A0J9C199_9FIRM</name>
<evidence type="ECO:0000313" key="4">
    <source>
        <dbReference type="Proteomes" id="UP000037392"/>
    </source>
</evidence>
<evidence type="ECO:0000313" key="3">
    <source>
        <dbReference type="EMBL" id="KMW18868.1"/>
    </source>
</evidence>
<sequence length="408" mass="44859">MDYLEMIRAVPAHRTALIEDSNCYTYGSIVRDADEIRHQSDLLDPGLEWIDEASVYGQLIRFLAYSGTNKVPVIISRETTRRPIPGSPVPSTACMGVLTSGTTGVPKIWFRTFESWHSFFPTQNHIFGINSSSRMLVHGSLAFTGNLNMYLSLMSEGASAITCSPVYPPAWNQAMVDYQANGVYLIPSKLRLLARTASGCNPYIKTIVSGSQSLGLGDIRLLRTAYPNNQCTLYYGASELSFVSFIRDSQMNDDPACVGLPFPGINIMIKNNEISVDTPYRALGLPTPCSVGDMGYTGADGYLYLLGRKNNVYNIHGRKISASLIEHALMALDEVDEAAVTLEHGALTAYVVLNPQSEGTPAYCLLMEQLKQRLNPYELPRRIIYTKELPKNSSGKPVPSLLSAADPH</sequence>
<dbReference type="Proteomes" id="UP000037392">
    <property type="component" value="Unassembled WGS sequence"/>
</dbReference>
<reference evidence="3 4" key="1">
    <citation type="submission" date="2011-04" db="EMBL/GenBank/DDBJ databases">
        <title>The Genome Sequence of Clostridium citroniae WAL-19142.</title>
        <authorList>
            <consortium name="The Broad Institute Genome Sequencing Platform"/>
            <person name="Earl A."/>
            <person name="Ward D."/>
            <person name="Feldgarden M."/>
            <person name="Gevers D."/>
            <person name="Warren Y.A."/>
            <person name="Tyrrell K.L."/>
            <person name="Citron D.M."/>
            <person name="Goldstein E.J."/>
            <person name="Daigneault M."/>
            <person name="Allen-Vercoe E."/>
            <person name="Young S.K."/>
            <person name="Zeng Q."/>
            <person name="Gargeya S."/>
            <person name="Fitzgerald M."/>
            <person name="Haas B."/>
            <person name="Abouelleil A."/>
            <person name="Alvarado L."/>
            <person name="Arachchi H.M."/>
            <person name="Berlin A."/>
            <person name="Brown A."/>
            <person name="Chapman S.B."/>
            <person name="Chen Z."/>
            <person name="Dunbar C."/>
            <person name="Freedman E."/>
            <person name="Gearin G."/>
            <person name="Gellesch M."/>
            <person name="Goldberg J."/>
            <person name="Griggs A."/>
            <person name="Gujja S."/>
            <person name="Heilman E.R."/>
            <person name="Heiman D."/>
            <person name="Howarth C."/>
            <person name="Larson L."/>
            <person name="Lui A."/>
            <person name="MacDonald P.J."/>
            <person name="Mehta T."/>
            <person name="Montmayeur A."/>
            <person name="Murphy C."/>
            <person name="Neiman D."/>
            <person name="Pearson M."/>
            <person name="Priest M."/>
            <person name="Roberts A."/>
            <person name="Saif S."/>
            <person name="Shea T."/>
            <person name="Shenoy N."/>
            <person name="Sisk P."/>
            <person name="Stolte C."/>
            <person name="Sykes S."/>
            <person name="White J."/>
            <person name="Yandava C."/>
            <person name="Wortman J."/>
            <person name="Nusbaum C."/>
            <person name="Birren B."/>
        </authorList>
    </citation>
    <scope>NUCLEOTIDE SEQUENCE [LARGE SCALE GENOMIC DNA]</scope>
    <source>
        <strain evidence="3 4">WAL-19142</strain>
    </source>
</reference>
<dbReference type="SUPFAM" id="SSF56801">
    <property type="entry name" value="Acetyl-CoA synthetase-like"/>
    <property type="match status" value="1"/>
</dbReference>
<dbReference type="Gene3D" id="3.30.300.30">
    <property type="match status" value="1"/>
</dbReference>
<dbReference type="InterPro" id="IPR025110">
    <property type="entry name" value="AMP-bd_C"/>
</dbReference>
<feature type="domain" description="AMP-binding enzyme C-terminal" evidence="2">
    <location>
        <begin position="325"/>
        <end position="396"/>
    </location>
</feature>
<protein>
    <recommendedName>
        <fullName evidence="5">AMP-dependent synthetase/ligase domain-containing protein</fullName>
    </recommendedName>
</protein>
<dbReference type="InterPro" id="IPR045851">
    <property type="entry name" value="AMP-bd_C_sf"/>
</dbReference>
<dbReference type="InterPro" id="IPR050237">
    <property type="entry name" value="ATP-dep_AMP-bd_enzyme"/>
</dbReference>
<dbReference type="GO" id="GO:0016878">
    <property type="term" value="F:acid-thiol ligase activity"/>
    <property type="evidence" value="ECO:0007669"/>
    <property type="project" value="UniProtKB-ARBA"/>
</dbReference>
<evidence type="ECO:0000259" key="2">
    <source>
        <dbReference type="Pfam" id="PF13193"/>
    </source>
</evidence>
<organism evidence="3 4">
    <name type="scientific">[Clostridium] citroniae WAL-19142</name>
    <dbReference type="NCBI Taxonomy" id="742734"/>
    <lineage>
        <taxon>Bacteria</taxon>
        <taxon>Bacillati</taxon>
        <taxon>Bacillota</taxon>
        <taxon>Clostridia</taxon>
        <taxon>Lachnospirales</taxon>
        <taxon>Lachnospiraceae</taxon>
        <taxon>Enterocloster</taxon>
    </lineage>
</organism>
<dbReference type="Pfam" id="PF13193">
    <property type="entry name" value="AMP-binding_C"/>
    <property type="match status" value="1"/>
</dbReference>
<dbReference type="RefSeq" id="WP_045091110.1">
    <property type="nucleotide sequence ID" value="NZ_KQ235878.1"/>
</dbReference>
<evidence type="ECO:0008006" key="5">
    <source>
        <dbReference type="Google" id="ProtNLM"/>
    </source>
</evidence>
<dbReference type="PANTHER" id="PTHR43767">
    <property type="entry name" value="LONG-CHAIN-FATTY-ACID--COA LIGASE"/>
    <property type="match status" value="1"/>
</dbReference>
<dbReference type="InterPro" id="IPR042099">
    <property type="entry name" value="ANL_N_sf"/>
</dbReference>
<dbReference type="AlphaFoldDB" id="A0A0J9C199"/>
<evidence type="ECO:0000259" key="1">
    <source>
        <dbReference type="Pfam" id="PF00501"/>
    </source>
</evidence>
<dbReference type="InterPro" id="IPR000873">
    <property type="entry name" value="AMP-dep_synth/lig_dom"/>
</dbReference>
<proteinExistence type="predicted"/>
<gene>
    <name evidence="3" type="ORF">HMPREF9470_02972</name>
</gene>
<dbReference type="PATRIC" id="fig|742734.4.peg.3181"/>
<dbReference type="OrthoDB" id="9757771at2"/>
<dbReference type="EMBL" id="ADLK01000022">
    <property type="protein sequence ID" value="KMW18868.1"/>
    <property type="molecule type" value="Genomic_DNA"/>
</dbReference>
<accession>A0A0J9C199</accession>
<dbReference type="GeneID" id="93163469"/>
<dbReference type="Gene3D" id="3.40.50.12780">
    <property type="entry name" value="N-terminal domain of ligase-like"/>
    <property type="match status" value="1"/>
</dbReference>
<dbReference type="Pfam" id="PF00501">
    <property type="entry name" value="AMP-binding"/>
    <property type="match status" value="1"/>
</dbReference>
<feature type="domain" description="AMP-dependent synthetase/ligase" evidence="1">
    <location>
        <begin position="84"/>
        <end position="273"/>
    </location>
</feature>
<comment type="caution">
    <text evidence="3">The sequence shown here is derived from an EMBL/GenBank/DDBJ whole genome shotgun (WGS) entry which is preliminary data.</text>
</comment>